<sequence length="268" mass="29911">MDRQGTKETLYGKLGLLETAPEGVRVSATLERLSNDPETADAFLRSYAELIPSRCIEPAATYFPSWLRSLAGAFHYLLASGSGSFPLDPSRWEMVLYQAEGASYASIGFRTDSLELQEAPRLLAADQRCERIERFYGLLVAPVFRQLAGRAGVRTHELWRLAASGLHHTKSFLLQAAVEQPELLQALEQDFAYAVEGMPGEAVGERRNPLAIRLIYVDSPYEPGTKLPLRGGCCLAFKTEYAKYCYNCPRLKPEERSSMYEELCAARS</sequence>
<keyword evidence="2" id="KW-1185">Reference proteome</keyword>
<dbReference type="EMBL" id="CP051428">
    <property type="protein sequence ID" value="QJC50703.1"/>
    <property type="molecule type" value="Genomic_DNA"/>
</dbReference>
<reference evidence="1 2" key="1">
    <citation type="submission" date="2020-04" db="EMBL/GenBank/DDBJ databases">
        <title>Novel Paenibacillus strain UniB2 isolated from commercial digestive syrup.</title>
        <authorList>
            <person name="Thorat V."/>
            <person name="Kirdat K."/>
            <person name="Tiwarekar B."/>
            <person name="Yadav A."/>
        </authorList>
    </citation>
    <scope>NUCLEOTIDE SEQUENCE [LARGE SCALE GENOMIC DNA]</scope>
    <source>
        <strain evidence="1 2">UniB2</strain>
    </source>
</reference>
<dbReference type="AlphaFoldDB" id="A0A6H2GTF0"/>
<accession>A0A6H2GTF0</accession>
<proteinExistence type="predicted"/>
<dbReference type="KEGG" id="palr:HGI30_03325"/>
<name>A0A6H2GTF0_9BACL</name>
<protein>
    <submittedName>
        <fullName evidence="1">(2Fe-2S)-binding protein</fullName>
    </submittedName>
</protein>
<gene>
    <name evidence="1" type="ORF">HGI30_03325</name>
</gene>
<organism evidence="1 2">
    <name type="scientific">Paenibacillus albicereus</name>
    <dbReference type="NCBI Taxonomy" id="2726185"/>
    <lineage>
        <taxon>Bacteria</taxon>
        <taxon>Bacillati</taxon>
        <taxon>Bacillota</taxon>
        <taxon>Bacilli</taxon>
        <taxon>Bacillales</taxon>
        <taxon>Paenibacillaceae</taxon>
        <taxon>Paenibacillus</taxon>
    </lineage>
</organism>
<evidence type="ECO:0000313" key="1">
    <source>
        <dbReference type="EMBL" id="QJC50703.1"/>
    </source>
</evidence>
<dbReference type="RefSeq" id="WP_168906359.1">
    <property type="nucleotide sequence ID" value="NZ_CP051428.1"/>
</dbReference>
<evidence type="ECO:0000313" key="2">
    <source>
        <dbReference type="Proteomes" id="UP000502136"/>
    </source>
</evidence>
<dbReference type="Proteomes" id="UP000502136">
    <property type="component" value="Chromosome"/>
</dbReference>